<evidence type="ECO:0000256" key="4">
    <source>
        <dbReference type="ARBA" id="ARBA00023163"/>
    </source>
</evidence>
<dbReference type="InterPro" id="IPR013249">
    <property type="entry name" value="RNA_pol_sigma70_r4_t2"/>
</dbReference>
<feature type="domain" description="RNA polymerase sigma-70 region 2" evidence="5">
    <location>
        <begin position="30"/>
        <end position="94"/>
    </location>
</feature>
<dbReference type="InterPro" id="IPR039425">
    <property type="entry name" value="RNA_pol_sigma-70-like"/>
</dbReference>
<proteinExistence type="inferred from homology"/>
<dbReference type="CDD" id="cd06171">
    <property type="entry name" value="Sigma70_r4"/>
    <property type="match status" value="1"/>
</dbReference>
<keyword evidence="4" id="KW-0804">Transcription</keyword>
<feature type="domain" description="RNA polymerase sigma factor 70 region 4 type 2" evidence="6">
    <location>
        <begin position="124"/>
        <end position="176"/>
    </location>
</feature>
<dbReference type="Proteomes" id="UP000315471">
    <property type="component" value="Unassembled WGS sequence"/>
</dbReference>
<dbReference type="Gene3D" id="1.10.1740.10">
    <property type="match status" value="1"/>
</dbReference>
<dbReference type="PANTHER" id="PTHR43133">
    <property type="entry name" value="RNA POLYMERASE ECF-TYPE SIGMA FACTO"/>
    <property type="match status" value="1"/>
</dbReference>
<dbReference type="GO" id="GO:0006352">
    <property type="term" value="P:DNA-templated transcription initiation"/>
    <property type="evidence" value="ECO:0007669"/>
    <property type="project" value="InterPro"/>
</dbReference>
<dbReference type="Pfam" id="PF08281">
    <property type="entry name" value="Sigma70_r4_2"/>
    <property type="match status" value="1"/>
</dbReference>
<dbReference type="SUPFAM" id="SSF88946">
    <property type="entry name" value="Sigma2 domain of RNA polymerase sigma factors"/>
    <property type="match status" value="1"/>
</dbReference>
<comment type="similarity">
    <text evidence="1">Belongs to the sigma-70 factor family. ECF subfamily.</text>
</comment>
<dbReference type="Gene3D" id="1.10.10.10">
    <property type="entry name" value="Winged helix-like DNA-binding domain superfamily/Winged helix DNA-binding domain"/>
    <property type="match status" value="1"/>
</dbReference>
<evidence type="ECO:0000259" key="6">
    <source>
        <dbReference type="Pfam" id="PF08281"/>
    </source>
</evidence>
<evidence type="ECO:0000313" key="8">
    <source>
        <dbReference type="Proteomes" id="UP000315471"/>
    </source>
</evidence>
<name>A0A5C6E2E8_9BACT</name>
<keyword evidence="3" id="KW-0731">Sigma factor</keyword>
<evidence type="ECO:0000256" key="2">
    <source>
        <dbReference type="ARBA" id="ARBA00023015"/>
    </source>
</evidence>
<reference evidence="7 8" key="1">
    <citation type="submission" date="2019-02" db="EMBL/GenBank/DDBJ databases">
        <title>Deep-cultivation of Planctomycetes and their phenomic and genomic characterization uncovers novel biology.</title>
        <authorList>
            <person name="Wiegand S."/>
            <person name="Jogler M."/>
            <person name="Boedeker C."/>
            <person name="Pinto D."/>
            <person name="Vollmers J."/>
            <person name="Rivas-Marin E."/>
            <person name="Kohn T."/>
            <person name="Peeters S.H."/>
            <person name="Heuer A."/>
            <person name="Rast P."/>
            <person name="Oberbeckmann S."/>
            <person name="Bunk B."/>
            <person name="Jeske O."/>
            <person name="Meyerdierks A."/>
            <person name="Storesund J.E."/>
            <person name="Kallscheuer N."/>
            <person name="Luecker S."/>
            <person name="Lage O.M."/>
            <person name="Pohl T."/>
            <person name="Merkel B.J."/>
            <person name="Hornburger P."/>
            <person name="Mueller R.-W."/>
            <person name="Bruemmer F."/>
            <person name="Labrenz M."/>
            <person name="Spormann A.M."/>
            <person name="Op Den Camp H."/>
            <person name="Overmann J."/>
            <person name="Amann R."/>
            <person name="Jetten M.S.M."/>
            <person name="Mascher T."/>
            <person name="Medema M.H."/>
            <person name="Devos D.P."/>
            <person name="Kaster A.-K."/>
            <person name="Ovreas L."/>
            <person name="Rohde M."/>
            <person name="Galperin M.Y."/>
            <person name="Jogler C."/>
        </authorList>
    </citation>
    <scope>NUCLEOTIDE SEQUENCE [LARGE SCALE GENOMIC DNA]</scope>
    <source>
        <strain evidence="7 8">Q31b</strain>
    </source>
</reference>
<dbReference type="InterPro" id="IPR013325">
    <property type="entry name" value="RNA_pol_sigma_r2"/>
</dbReference>
<dbReference type="EMBL" id="SJPY01000003">
    <property type="protein sequence ID" value="TWU43080.1"/>
    <property type="molecule type" value="Genomic_DNA"/>
</dbReference>
<dbReference type="InterPro" id="IPR014284">
    <property type="entry name" value="RNA_pol_sigma-70_dom"/>
</dbReference>
<dbReference type="Pfam" id="PF04542">
    <property type="entry name" value="Sigma70_r2"/>
    <property type="match status" value="1"/>
</dbReference>
<protein>
    <submittedName>
        <fullName evidence="7">ECF RNA polymerase sigma factor SigE</fullName>
    </submittedName>
</protein>
<keyword evidence="8" id="KW-1185">Reference proteome</keyword>
<dbReference type="PANTHER" id="PTHR43133:SF51">
    <property type="entry name" value="RNA POLYMERASE SIGMA FACTOR"/>
    <property type="match status" value="1"/>
</dbReference>
<keyword evidence="2" id="KW-0805">Transcription regulation</keyword>
<sequence>MPSSLTRWSRFNMPQSSHSSWTPEAITEIVDRYERPLLAYASKMLAADWAGAQDAVQETFLRLCREDRQRIESRVAAWLFSVLRSRVIDMQRTRHAVPTDPSTVAVPDPAPGAAEIASDAEEKDKLAAMVETLSPRQQEVLRLRMQAGLSYREISEVTGITVSNVGFHLHEAVRNLRNSFAGIA</sequence>
<comment type="caution">
    <text evidence="7">The sequence shown here is derived from an EMBL/GenBank/DDBJ whole genome shotgun (WGS) entry which is preliminary data.</text>
</comment>
<organism evidence="7 8">
    <name type="scientific">Novipirellula aureliae</name>
    <dbReference type="NCBI Taxonomy" id="2527966"/>
    <lineage>
        <taxon>Bacteria</taxon>
        <taxon>Pseudomonadati</taxon>
        <taxon>Planctomycetota</taxon>
        <taxon>Planctomycetia</taxon>
        <taxon>Pirellulales</taxon>
        <taxon>Pirellulaceae</taxon>
        <taxon>Novipirellula</taxon>
    </lineage>
</organism>
<dbReference type="InterPro" id="IPR036388">
    <property type="entry name" value="WH-like_DNA-bd_sf"/>
</dbReference>
<evidence type="ECO:0000313" key="7">
    <source>
        <dbReference type="EMBL" id="TWU43080.1"/>
    </source>
</evidence>
<evidence type="ECO:0000256" key="1">
    <source>
        <dbReference type="ARBA" id="ARBA00010641"/>
    </source>
</evidence>
<dbReference type="SUPFAM" id="SSF88659">
    <property type="entry name" value="Sigma3 and sigma4 domains of RNA polymerase sigma factors"/>
    <property type="match status" value="1"/>
</dbReference>
<dbReference type="InterPro" id="IPR013324">
    <property type="entry name" value="RNA_pol_sigma_r3/r4-like"/>
</dbReference>
<evidence type="ECO:0000256" key="3">
    <source>
        <dbReference type="ARBA" id="ARBA00023082"/>
    </source>
</evidence>
<dbReference type="GO" id="GO:0003677">
    <property type="term" value="F:DNA binding"/>
    <property type="evidence" value="ECO:0007669"/>
    <property type="project" value="InterPro"/>
</dbReference>
<gene>
    <name evidence="7" type="primary">sigE_2</name>
    <name evidence="7" type="ORF">Q31b_21170</name>
</gene>
<evidence type="ECO:0000259" key="5">
    <source>
        <dbReference type="Pfam" id="PF04542"/>
    </source>
</evidence>
<dbReference type="InterPro" id="IPR007627">
    <property type="entry name" value="RNA_pol_sigma70_r2"/>
</dbReference>
<dbReference type="AlphaFoldDB" id="A0A5C6E2E8"/>
<dbReference type="GO" id="GO:0016987">
    <property type="term" value="F:sigma factor activity"/>
    <property type="evidence" value="ECO:0007669"/>
    <property type="project" value="UniProtKB-KW"/>
</dbReference>
<dbReference type="NCBIfam" id="TIGR02937">
    <property type="entry name" value="sigma70-ECF"/>
    <property type="match status" value="1"/>
</dbReference>
<accession>A0A5C6E2E8</accession>
<dbReference type="OrthoDB" id="283659at2"/>